<feature type="compositionally biased region" description="Basic and acidic residues" evidence="1">
    <location>
        <begin position="1772"/>
        <end position="1784"/>
    </location>
</feature>
<feature type="region of interest" description="Disordered" evidence="1">
    <location>
        <begin position="3238"/>
        <end position="3257"/>
    </location>
</feature>
<dbReference type="PANTHER" id="PTHR21512:SF5">
    <property type="entry name" value="TRAFFICKING PROTEIN PARTICLE COMPLEX SUBUNIT 9"/>
    <property type="match status" value="1"/>
</dbReference>
<evidence type="ECO:0000259" key="3">
    <source>
        <dbReference type="Pfam" id="PF26254"/>
    </source>
</evidence>
<keyword evidence="2" id="KW-1133">Transmembrane helix</keyword>
<feature type="compositionally biased region" description="Basic and acidic residues" evidence="1">
    <location>
        <begin position="2822"/>
        <end position="2835"/>
    </location>
</feature>
<feature type="region of interest" description="Disordered" evidence="1">
    <location>
        <begin position="2009"/>
        <end position="2080"/>
    </location>
</feature>
<dbReference type="InterPro" id="IPR013935">
    <property type="entry name" value="Trs120_TRAPPC9"/>
</dbReference>
<feature type="compositionally biased region" description="Low complexity" evidence="1">
    <location>
        <begin position="3131"/>
        <end position="3141"/>
    </location>
</feature>
<proteinExistence type="predicted"/>
<feature type="compositionally biased region" description="Low complexity" evidence="1">
    <location>
        <begin position="458"/>
        <end position="480"/>
    </location>
</feature>
<feature type="region of interest" description="Disordered" evidence="1">
    <location>
        <begin position="2255"/>
        <end position="2291"/>
    </location>
</feature>
<feature type="compositionally biased region" description="Basic and acidic residues" evidence="1">
    <location>
        <begin position="2167"/>
        <end position="2177"/>
    </location>
</feature>
<dbReference type="GO" id="GO:0005802">
    <property type="term" value="C:trans-Golgi network"/>
    <property type="evidence" value="ECO:0007669"/>
    <property type="project" value="TreeGrafter"/>
</dbReference>
<protein>
    <recommendedName>
        <fullName evidence="3">Trs120/TRAPPC9 first Ig-like domain-containing protein</fullName>
    </recommendedName>
</protein>
<dbReference type="EMBL" id="NWUJ01000006">
    <property type="protein sequence ID" value="PFH34455.1"/>
    <property type="molecule type" value="Genomic_DNA"/>
</dbReference>
<feature type="region of interest" description="Disordered" evidence="1">
    <location>
        <begin position="878"/>
        <end position="910"/>
    </location>
</feature>
<dbReference type="KEGG" id="bbes:BESB_064860"/>
<dbReference type="Pfam" id="PF26254">
    <property type="entry name" value="Ig_TRAPPC9-Trs120_1st"/>
    <property type="match status" value="1"/>
</dbReference>
<feature type="domain" description="Trs120/TRAPPC9 first Ig-like" evidence="3">
    <location>
        <begin position="1628"/>
        <end position="1742"/>
    </location>
</feature>
<feature type="region of interest" description="Disordered" evidence="1">
    <location>
        <begin position="2405"/>
        <end position="2468"/>
    </location>
</feature>
<gene>
    <name evidence="4" type="ORF">BESB_064860</name>
</gene>
<feature type="transmembrane region" description="Helical" evidence="2">
    <location>
        <begin position="3295"/>
        <end position="3317"/>
    </location>
</feature>
<dbReference type="RefSeq" id="XP_029218464.1">
    <property type="nucleotide sequence ID" value="XM_029364881.1"/>
</dbReference>
<feature type="region of interest" description="Disordered" evidence="1">
    <location>
        <begin position="1508"/>
        <end position="1546"/>
    </location>
</feature>
<dbReference type="OrthoDB" id="332557at2759"/>
<feature type="compositionally biased region" description="Basic and acidic residues" evidence="1">
    <location>
        <begin position="2028"/>
        <end position="2041"/>
    </location>
</feature>
<organism evidence="4 5">
    <name type="scientific">Besnoitia besnoiti</name>
    <name type="common">Apicomplexan protozoan</name>
    <dbReference type="NCBI Taxonomy" id="94643"/>
    <lineage>
        <taxon>Eukaryota</taxon>
        <taxon>Sar</taxon>
        <taxon>Alveolata</taxon>
        <taxon>Apicomplexa</taxon>
        <taxon>Conoidasida</taxon>
        <taxon>Coccidia</taxon>
        <taxon>Eucoccidiorida</taxon>
        <taxon>Eimeriorina</taxon>
        <taxon>Sarcocystidae</taxon>
        <taxon>Besnoitia</taxon>
    </lineage>
</organism>
<evidence type="ECO:0000256" key="2">
    <source>
        <dbReference type="SAM" id="Phobius"/>
    </source>
</evidence>
<feature type="compositionally biased region" description="Basic and acidic residues" evidence="1">
    <location>
        <begin position="3166"/>
        <end position="3176"/>
    </location>
</feature>
<feature type="compositionally biased region" description="Basic and acidic residues" evidence="1">
    <location>
        <begin position="3192"/>
        <end position="3212"/>
    </location>
</feature>
<feature type="region of interest" description="Disordered" evidence="1">
    <location>
        <begin position="576"/>
        <end position="620"/>
    </location>
</feature>
<name>A0A2A9M8Z1_BESBE</name>
<feature type="region of interest" description="Disordered" evidence="1">
    <location>
        <begin position="415"/>
        <end position="489"/>
    </location>
</feature>
<feature type="region of interest" description="Disordered" evidence="1">
    <location>
        <begin position="1145"/>
        <end position="1183"/>
    </location>
</feature>
<feature type="compositionally biased region" description="Basic and acidic residues" evidence="1">
    <location>
        <begin position="2844"/>
        <end position="2862"/>
    </location>
</feature>
<evidence type="ECO:0000313" key="4">
    <source>
        <dbReference type="EMBL" id="PFH34455.1"/>
    </source>
</evidence>
<feature type="compositionally biased region" description="Gly residues" evidence="1">
    <location>
        <begin position="3142"/>
        <end position="3158"/>
    </location>
</feature>
<feature type="compositionally biased region" description="Gly residues" evidence="1">
    <location>
        <begin position="798"/>
        <end position="824"/>
    </location>
</feature>
<dbReference type="GeneID" id="40311414"/>
<feature type="region of interest" description="Disordered" evidence="1">
    <location>
        <begin position="1885"/>
        <end position="1908"/>
    </location>
</feature>
<accession>A0A2A9M8Z1</accession>
<feature type="region of interest" description="Disordered" evidence="1">
    <location>
        <begin position="1929"/>
        <end position="1950"/>
    </location>
</feature>
<feature type="compositionally biased region" description="Basic and acidic residues" evidence="1">
    <location>
        <begin position="2259"/>
        <end position="2280"/>
    </location>
</feature>
<feature type="region of interest" description="Disordered" evidence="1">
    <location>
        <begin position="1579"/>
        <end position="1635"/>
    </location>
</feature>
<feature type="compositionally biased region" description="Polar residues" evidence="1">
    <location>
        <begin position="434"/>
        <end position="444"/>
    </location>
</feature>
<evidence type="ECO:0000256" key="1">
    <source>
        <dbReference type="SAM" id="MobiDB-lite"/>
    </source>
</evidence>
<feature type="compositionally biased region" description="Basic and acidic residues" evidence="1">
    <location>
        <begin position="1616"/>
        <end position="1635"/>
    </location>
</feature>
<reference evidence="4 5" key="1">
    <citation type="submission" date="2017-09" db="EMBL/GenBank/DDBJ databases">
        <title>Genome sequencing of Besnoitia besnoiti strain Bb-Ger1.</title>
        <authorList>
            <person name="Schares G."/>
            <person name="Venepally P."/>
            <person name="Lorenzi H.A."/>
        </authorList>
    </citation>
    <scope>NUCLEOTIDE SEQUENCE [LARGE SCALE GENOMIC DNA]</scope>
    <source>
        <strain evidence="4 5">Bb-Ger1</strain>
    </source>
</reference>
<feature type="compositionally biased region" description="Gly residues" evidence="1">
    <location>
        <begin position="193"/>
        <end position="220"/>
    </location>
</feature>
<evidence type="ECO:0000313" key="5">
    <source>
        <dbReference type="Proteomes" id="UP000224006"/>
    </source>
</evidence>
<feature type="region of interest" description="Disordered" evidence="1">
    <location>
        <begin position="188"/>
        <end position="233"/>
    </location>
</feature>
<dbReference type="STRING" id="94643.A0A2A9M8Z1"/>
<feature type="region of interest" description="Disordered" evidence="1">
    <location>
        <begin position="2165"/>
        <end position="2194"/>
    </location>
</feature>
<feature type="region of interest" description="Disordered" evidence="1">
    <location>
        <begin position="2992"/>
        <end position="3030"/>
    </location>
</feature>
<feature type="compositionally biased region" description="Polar residues" evidence="1">
    <location>
        <begin position="583"/>
        <end position="598"/>
    </location>
</feature>
<dbReference type="VEuPathDB" id="ToxoDB:BESB_064860"/>
<feature type="compositionally biased region" description="Gly residues" evidence="1">
    <location>
        <begin position="448"/>
        <end position="457"/>
    </location>
</feature>
<feature type="compositionally biased region" description="Acidic residues" evidence="1">
    <location>
        <begin position="2066"/>
        <end position="2080"/>
    </location>
</feature>
<feature type="compositionally biased region" description="Low complexity" evidence="1">
    <location>
        <begin position="415"/>
        <end position="433"/>
    </location>
</feature>
<feature type="compositionally biased region" description="Basic and acidic residues" evidence="1">
    <location>
        <begin position="3003"/>
        <end position="3013"/>
    </location>
</feature>
<dbReference type="InterPro" id="IPR058565">
    <property type="entry name" value="Ig_TRAPPC9_Trs120_1st"/>
</dbReference>
<feature type="compositionally biased region" description="Basic and acidic residues" evidence="1">
    <location>
        <begin position="2423"/>
        <end position="2441"/>
    </location>
</feature>
<feature type="region of interest" description="Disordered" evidence="1">
    <location>
        <begin position="2796"/>
        <end position="2868"/>
    </location>
</feature>
<sequence>MSLLPPDTDLADFSRVRILLIPTDGTPPAVFAREAAALMASFSCVSLASLPLTAHDPYLQPFLSSLALSAPPAVSPSGAAAAAAAAARDQDAKEALTGHRPRRRVLGGTPSQQLAAVTSSIHCSFQTPQYVLSDWADLHMHRQILAAIAISASPFPAFEAAAAAAAASADAHGDAEGDPEEFADAGAAAGVNGTAGPGWREGTGHTDPGGGEAQEPGGRGTGKRGRKPGEARKDVRARAAQAAANAAVAAVRREYEVFRKVLEEDYPSVLVHRLFVVPPGDAAHGEEGRHRGIAGGMDGSAEGVYDSTSFPFSSPFMATVPPQACDDQIVYLPTSASVGPARPALSSALSPLFTAAKEDFFLCLLKQLGALTLRAPDRCPPLLTPLDSPLHHEPGNWSAGGSLLSLSSGSSSSSLLAASPRGGAGAPTANTAASQSGAAPNQLQPPSGAGGAGGNPAGGSSSFSLFGTPAQSTQSPSSSPRKPPFHLGGSSSATLLRLLPARLQKQVGDALLLGGAPAAAAGVYVQAAEACRSQGDTVWQAAALEGQAAALYAFLRSALFQLDAYEKASPARTALRGRDANAGSPNAENARGLNSANNGPCPGSPGRTPSAGGPGAGAGAGGAGGVVGAGAVGGVSWASSWSGSAHASSSAAHEHAGPGVSAAGGAGTGGGKTSWWAFDGGASSGSADSGDGALASSDASLLIAFPPSVEAILTQCVHRRTYAPPPASSSGATGGGGASGGGLVVAGGALPFPAFLPGSGSGSNSTAGVSKDEKGVSSAGAYYYFSSAQGSSAATATAGGGGSGPAAGGSAGAAGPQGTGGGESASGARSLAQAPDSGGRGAPTAGAASRLSGDGLATPGSGRGAECGLHSASLNGCLPGGSDAGDRGDPSGKGPASEESDGPASDSALSERRHVWGGGRAVDDGFFCDQETEFCFPSVPPSPELLEAIVALIQSAFEAVCLKLRDAAQLYNCLPGCALLHASTSLLLCRLVARLGTKTESLQLISSAAEKAKRLEVQDFVACLASLAALCSSIGAFRKLAFLLHRVCMALLEAKKWSAAHYAAALAAPWYHLALLELPPSDHFHPLVHGKPPAAFPFAAVPSLNPTAPLLSLGSQLSCALAGCPAAGDAGSLARFVDALRQERQREARRHDAGEETCRREGAGARSSTSEDETSVPRMKRHGAARRAYKQGLAEWDLLGDLSFASAVNSPLFSFYEPSARLALPSSAAKGKPSLLSSAAAALGVGGANPKNLAPPAGLCARLPSSTGVDLARRYGRGQRLSGESSLSPEDFNFAVMLLRLRRTLRQQHYTPHSPQASPWCYAAPPPLPPSLSPLAPSVALTDPFFYLPRPPFPVSSPASLDFLGQHQRRVKFTEGGFHGGPGDKGFTFAGSSLFVPSSSVSAALGGGGLRVWWPAVQSRVLHMLKITTEHLGDPGKVAWYACAALKILYPVIDHKTQASTIMLIQAAAGRRATPLALPPALTIVSKRDAPASKLLLDSQRGAYSRTASRKRAAAGAVPAGGGPSGAGGGRSGAGASGGGRSGQDEQLQFLGGMCKGAAPPLPLLARIQPVVDASVIREKSRKHLAGGTPLPDRESRPAGARRQRARSASPSARDTSAEARKRRDKAGEDGAEEKAKTVLMYNPFSQKQDGASFRGREGKEAEELPVAGQWVKGELRTVQVSVRNPLGVELVLDKAKVMTCGAHAEVYPVTVLVPPSASHQVTFEVTVLPKEEGRLFFTGLTYTLNKLQCTQLLLHQSARLASLLDADMKNPEGLASRDPEKARASPAGSALRGAGRGEEAAGGGPEGARQAREQMSEENEGESLLEATEKALELLKFSAAASVEVVAELPLLRVSVEAYSAPSPPPPRLVPAQRNACPFFAFSPGTSRECDRSQRRGSSALGGGGESLRASTLQARNDDMLAAADANAAGERGPNWVAPPPREASEGLRGGAELHSFKAWPERAGGRAESSHHSRPGFFPDSSAIMNFSKWPAKPLWRSATGGLSRRRKLGFPWHKGTSSHSLGEGLKARGGDGSERRDFVQGSAEFGCHSASSDEHLPFAEEKSSDDEGDFDSEPLCDEDENSRLLFASADEEVELARLLFPRHSTLWAAAGPGGPAGLGRLPYPSTFSDLPPRRFSSGFSRRRLRGNSFRRDSSFLLGDELDGDDRGFSHRGQERPYLPGAPDEGRDEDSNSFSIAHLRTGIYSRSGTARQLEGGAGLIRGETEVGGRAGSFAQEYESFFHLPSEDAWASPAPRQHLGDGEGHEGAHAGVGGEDRRFSASLSPPAPLCSGDPRHSPVWEGQHRMLSLQIENVGRAPVRDLRFELLTADGEAPKDAKEEETLKRHFQVLWHPACQPTSLGPSGTVIYSEESVVEALLAGRGERELGEDDDEFVEDELAEQARAGLSRQRRLSGASTEGTEDEKCDRMPAGTDKDEERGRGWLAPPTERRCRPMGRQGRGEEEDRGQVLISPGQKVRIPLRCIASAECSSCVIRVVYSYSPGSKHHRQVLQPLSLRVQNGLQLRPHGLNIFPLVFFSHHAVLKTYSAFPALFCPGGAAYFPFLVAPSPCSLYAFPPPTDAGFGVPHGLPDASAPPLGLPPPLRGPLAASPARVWDFGGDPALSVKPLDDSVPVSPFASAAPPGTGPGARGDFGLGTEPEGGEVGARCVFAPFASRPPTHKFDHKSCLVCLDLQNAANVAFECFTSHRRGPVRDPRSRDASVCCVPANESQSRWALWVRRPRLSRETVDDAAKVVGELDKELNIRWRCFPSQEGSLKLLPLLRRAAAAHTARTSVCDFSPTGARSSQGAPAPAPKKGVRGSSPERREREEKRGRGGDAGPKAADSLDRRDEGKARRKGKEDGGSDVETKEDDEFVRLVQLPHFTAPELLIRPRIVSCRSPLSSLPAPSADPAGAPRLGRAGRARASLDSCAASSGRTSVDEGFSSLQTNFLLQSVNAGPLFGLHRQSLAVGSAGAGGARGAEGRGAGVSGWRIDGSLLMPDPRALDREPDERRRGSRSAAGRPAVLTQPSLSRPVRLGPDCYKIPLHEPVTLQVYVENRHDVPLTNCVVVVIPFVQGSTSLPDGLLWSGSLSRDLLEPLPPARVRRLDLQRLFLAQAQQARERRLAPAPQPSQAAAGACPSDGGGRPDANGAEGGEGLDIGAAGKEPLHEASRAAEKASGGNQTALGGGWRRGGDPAEGAEGREARGQEGGKQEAAGGGQQGEAEGRAKAPTKLAVDEGREAAKVTGKDRGRRCSWDPSLDLSGDELGDGFERRVGREGLYVEGLHRLERRGAILAHRVTLMACVPGMFSVAVAVLVRPDNVMYWHYQPLRLIA</sequence>
<feature type="region of interest" description="Disordered" evidence="1">
    <location>
        <begin position="3120"/>
        <end position="3233"/>
    </location>
</feature>
<comment type="caution">
    <text evidence="4">The sequence shown here is derived from an EMBL/GenBank/DDBJ whole genome shotgun (WGS) entry which is preliminary data.</text>
</comment>
<feature type="compositionally biased region" description="Basic and acidic residues" evidence="1">
    <location>
        <begin position="2054"/>
        <end position="2065"/>
    </location>
</feature>
<feature type="compositionally biased region" description="Gly residues" evidence="1">
    <location>
        <begin position="1519"/>
        <end position="1542"/>
    </location>
</feature>
<feature type="compositionally biased region" description="Low complexity" evidence="1">
    <location>
        <begin position="1785"/>
        <end position="1794"/>
    </location>
</feature>
<dbReference type="Proteomes" id="UP000224006">
    <property type="component" value="Chromosome VI"/>
</dbReference>
<keyword evidence="2" id="KW-0472">Membrane</keyword>
<dbReference type="PANTHER" id="PTHR21512">
    <property type="entry name" value="TRAFFICKING PROTEIN PARTICLE COMPLEX SUBUNIT 9"/>
    <property type="match status" value="1"/>
</dbReference>
<feature type="compositionally biased region" description="Basic and acidic residues" evidence="1">
    <location>
        <begin position="1145"/>
        <end position="1163"/>
    </location>
</feature>
<feature type="compositionally biased region" description="Low complexity" evidence="1">
    <location>
        <begin position="649"/>
        <end position="661"/>
    </location>
</feature>
<feature type="region of interest" description="Disordered" evidence="1">
    <location>
        <begin position="1772"/>
        <end position="1823"/>
    </location>
</feature>
<feature type="region of interest" description="Disordered" evidence="1">
    <location>
        <begin position="649"/>
        <end position="669"/>
    </location>
</feature>
<keyword evidence="5" id="KW-1185">Reference proteome</keyword>
<feature type="region of interest" description="Disordered" evidence="1">
    <location>
        <begin position="794"/>
        <end position="864"/>
    </location>
</feature>
<feature type="compositionally biased region" description="Basic and acidic residues" evidence="1">
    <location>
        <begin position="3238"/>
        <end position="3255"/>
    </location>
</feature>
<keyword evidence="2" id="KW-0812">Transmembrane</keyword>